<dbReference type="Proteomes" id="UP000483004">
    <property type="component" value="Unassembled WGS sequence"/>
</dbReference>
<evidence type="ECO:0000256" key="3">
    <source>
        <dbReference type="PROSITE-ProRule" id="PRU10038"/>
    </source>
</evidence>
<dbReference type="AlphaFoldDB" id="A0A6L3VS73"/>
<evidence type="ECO:0000313" key="6">
    <source>
        <dbReference type="Proteomes" id="UP000483004"/>
    </source>
</evidence>
<protein>
    <submittedName>
        <fullName evidence="5">Alpha/beta hydrolase</fullName>
    </submittedName>
</protein>
<accession>A0A6L3VS73</accession>
<dbReference type="EMBL" id="WBMR01000055">
    <property type="protein sequence ID" value="KAB2379523.1"/>
    <property type="molecule type" value="Genomic_DNA"/>
</dbReference>
<keyword evidence="6" id="KW-1185">Reference proteome</keyword>
<gene>
    <name evidence="5" type="ORF">F9B16_19990</name>
</gene>
<dbReference type="PROSITE" id="PS01174">
    <property type="entry name" value="LIPASE_GDXG_SER"/>
    <property type="match status" value="1"/>
</dbReference>
<evidence type="ECO:0000256" key="1">
    <source>
        <dbReference type="ARBA" id="ARBA00010515"/>
    </source>
</evidence>
<comment type="caution">
    <text evidence="5">The sequence shown here is derived from an EMBL/GenBank/DDBJ whole genome shotgun (WGS) entry which is preliminary data.</text>
</comment>
<dbReference type="InterPro" id="IPR013094">
    <property type="entry name" value="AB_hydrolase_3"/>
</dbReference>
<evidence type="ECO:0000313" key="5">
    <source>
        <dbReference type="EMBL" id="KAB2379523.1"/>
    </source>
</evidence>
<dbReference type="OrthoDB" id="3209779at2"/>
<feature type="domain" description="Alpha/beta hydrolase fold-3" evidence="4">
    <location>
        <begin position="80"/>
        <end position="285"/>
    </location>
</feature>
<dbReference type="SUPFAM" id="SSF53474">
    <property type="entry name" value="alpha/beta-Hydrolases"/>
    <property type="match status" value="1"/>
</dbReference>
<dbReference type="PANTHER" id="PTHR48081">
    <property type="entry name" value="AB HYDROLASE SUPERFAMILY PROTEIN C4A8.06C"/>
    <property type="match status" value="1"/>
</dbReference>
<dbReference type="InterPro" id="IPR050300">
    <property type="entry name" value="GDXG_lipolytic_enzyme"/>
</dbReference>
<dbReference type="FunFam" id="3.40.50.1820:FF:000089">
    <property type="entry name" value="Alpha/beta hydrolase"/>
    <property type="match status" value="1"/>
</dbReference>
<dbReference type="GO" id="GO:0016787">
    <property type="term" value="F:hydrolase activity"/>
    <property type="evidence" value="ECO:0007669"/>
    <property type="project" value="UniProtKB-KW"/>
</dbReference>
<sequence>MPLGPRAQKIAAAMTAGFPPIGAEVTDAAQARRLLAAAPGPGLEPIPVARTEDRTLRLEQGDLPVRIYWPDGAAPHPVTVFFHGGGFTLCGLDSHDRFCRILASGAGTIVVSVDYRLAPEHPFPAAVEDARAAVAWAHANAAALGGDPERLAVAGDSAGGNLAAVACLAARDGAGPPIAFQALVYPVTDAGQDTPSYREHGEGKFLTATHMRWYWEQYLDDPSDADHPYASPLRAPDLSGLPPAFVLTAECDPLRDEGEAYAARLAEAGVPVEAHRIEGAFHGFFGLDHVLPAAVEARRLTTGALRAALGTGASAPA</sequence>
<dbReference type="InterPro" id="IPR029058">
    <property type="entry name" value="AB_hydrolase_fold"/>
</dbReference>
<proteinExistence type="inferred from homology"/>
<comment type="similarity">
    <text evidence="1">Belongs to the 'GDXG' lipolytic enzyme family.</text>
</comment>
<dbReference type="PANTHER" id="PTHR48081:SF8">
    <property type="entry name" value="ALPHA_BETA HYDROLASE FOLD-3 DOMAIN-CONTAINING PROTEIN-RELATED"/>
    <property type="match status" value="1"/>
</dbReference>
<evidence type="ECO:0000256" key="2">
    <source>
        <dbReference type="ARBA" id="ARBA00022801"/>
    </source>
</evidence>
<feature type="active site" evidence="3">
    <location>
        <position position="157"/>
    </location>
</feature>
<evidence type="ECO:0000259" key="4">
    <source>
        <dbReference type="Pfam" id="PF07859"/>
    </source>
</evidence>
<dbReference type="RefSeq" id="WP_151541619.1">
    <property type="nucleotide sequence ID" value="NZ_WBMR01000055.1"/>
</dbReference>
<dbReference type="Gene3D" id="3.40.50.1820">
    <property type="entry name" value="alpha/beta hydrolase"/>
    <property type="match status" value="1"/>
</dbReference>
<reference evidence="5 6" key="1">
    <citation type="submission" date="2019-09" db="EMBL/GenBank/DDBJ databases">
        <title>Actinomadura physcomitrii sp. nov., a novel actinomycete isolated from moss [Physcomitrium sphaericum (Ludw) Fuernr].</title>
        <authorList>
            <person name="Liu C."/>
            <person name="Zhuang X."/>
        </authorList>
    </citation>
    <scope>NUCLEOTIDE SEQUENCE [LARGE SCALE GENOMIC DNA]</scope>
    <source>
        <strain evidence="5 6">CYP1-1B</strain>
    </source>
</reference>
<dbReference type="InterPro" id="IPR033140">
    <property type="entry name" value="Lipase_GDXG_put_SER_AS"/>
</dbReference>
<dbReference type="Pfam" id="PF07859">
    <property type="entry name" value="Abhydrolase_3"/>
    <property type="match status" value="1"/>
</dbReference>
<organism evidence="5 6">
    <name type="scientific">Actinomadura montaniterrae</name>
    <dbReference type="NCBI Taxonomy" id="1803903"/>
    <lineage>
        <taxon>Bacteria</taxon>
        <taxon>Bacillati</taxon>
        <taxon>Actinomycetota</taxon>
        <taxon>Actinomycetes</taxon>
        <taxon>Streptosporangiales</taxon>
        <taxon>Thermomonosporaceae</taxon>
        <taxon>Actinomadura</taxon>
    </lineage>
</organism>
<keyword evidence="2 5" id="KW-0378">Hydrolase</keyword>
<name>A0A6L3VS73_9ACTN</name>